<organism evidence="3 4">
    <name type="scientific">Thiothrix unzii</name>
    <dbReference type="NCBI Taxonomy" id="111769"/>
    <lineage>
        <taxon>Bacteria</taxon>
        <taxon>Pseudomonadati</taxon>
        <taxon>Pseudomonadota</taxon>
        <taxon>Gammaproteobacteria</taxon>
        <taxon>Thiotrichales</taxon>
        <taxon>Thiotrichaceae</taxon>
        <taxon>Thiothrix</taxon>
    </lineage>
</organism>
<protein>
    <submittedName>
        <fullName evidence="3">DUF2786 domain-containing protein</fullName>
    </submittedName>
</protein>
<feature type="domain" description="DUF2786" evidence="1">
    <location>
        <begin position="8"/>
        <end position="45"/>
    </location>
</feature>
<proteinExistence type="predicted"/>
<evidence type="ECO:0000313" key="4">
    <source>
        <dbReference type="Proteomes" id="UP000672009"/>
    </source>
</evidence>
<keyword evidence="4" id="KW-1185">Reference proteome</keyword>
<dbReference type="KEGG" id="tun:J9260_06020"/>
<evidence type="ECO:0000259" key="2">
    <source>
        <dbReference type="Pfam" id="PF23771"/>
    </source>
</evidence>
<dbReference type="RefSeq" id="WP_210220118.1">
    <property type="nucleotide sequence ID" value="NZ_CP072793.1"/>
</dbReference>
<dbReference type="Pfam" id="PF23771">
    <property type="entry name" value="DUF7168"/>
    <property type="match status" value="1"/>
</dbReference>
<dbReference type="EMBL" id="CP072793">
    <property type="protein sequence ID" value="QTR54642.1"/>
    <property type="molecule type" value="Genomic_DNA"/>
</dbReference>
<feature type="domain" description="DUF7168" evidence="2">
    <location>
        <begin position="48"/>
        <end position="224"/>
    </location>
</feature>
<dbReference type="InterPro" id="IPR055592">
    <property type="entry name" value="DUF7168"/>
</dbReference>
<dbReference type="AlphaFoldDB" id="A0A975FBA1"/>
<evidence type="ECO:0000259" key="1">
    <source>
        <dbReference type="Pfam" id="PF10979"/>
    </source>
</evidence>
<dbReference type="InterPro" id="IPR024498">
    <property type="entry name" value="DUF2786"/>
</dbReference>
<dbReference type="Pfam" id="PF10979">
    <property type="entry name" value="DUF2786"/>
    <property type="match status" value="1"/>
</dbReference>
<evidence type="ECO:0000313" key="3">
    <source>
        <dbReference type="EMBL" id="QTR54642.1"/>
    </source>
</evidence>
<accession>A0A975FBA1</accession>
<sequence>MENVDMNRILDKIKKCLALAASDNPGEAEAALRQAKKLMDKHGITEAQVKLAEVKSMESKAPPARDRAARLANTIALAFACRLILHHPSRGGAFEFIGKGHYPELAQYTYAVLWKRLEVESDAFHEQMLCSLLDPDWDASGATIAARLGRDIYDGEVQYTLRRAKALKKAAKEDARKATTSFCEGWLYRVNETVRNFAGHEPDQDIQEWIDVKFGKLKTHKHRQNRDLDADGVQAGIDAGSRVSLHHGVKGDPVAQHLLN</sequence>
<dbReference type="Proteomes" id="UP000672009">
    <property type="component" value="Chromosome"/>
</dbReference>
<reference evidence="3" key="1">
    <citation type="submission" date="2021-04" db="EMBL/GenBank/DDBJ databases">
        <title>Genomics, taxonomy and metabolism of representatives of sulfur bacteria of the genus Thiothrix: Thiothrix fructosivorans QT, Thiothrix unzii A1T and three new species, Thiothrix subterranea sp. nov., Thiothrix litoralis sp. nov. and 'Candidatus Thiothrix anitrata' sp. nov.</title>
        <authorList>
            <person name="Ravin N.V."/>
            <person name="Smolyakov D."/>
            <person name="Rudenko T.S."/>
            <person name="Mardanov A.V."/>
            <person name="Beletsky A.V."/>
            <person name="Markov N.D."/>
            <person name="Fomenkov A.I."/>
            <person name="Roberts R.J."/>
            <person name="Karnachuk O.V."/>
            <person name="Novikov A."/>
            <person name="Grabovich M.Y."/>
        </authorList>
    </citation>
    <scope>NUCLEOTIDE SEQUENCE</scope>
    <source>
        <strain evidence="3">A1</strain>
    </source>
</reference>
<name>A0A975FBA1_9GAMM</name>
<gene>
    <name evidence="3" type="ORF">J9260_06020</name>
</gene>